<feature type="signal peptide" evidence="3">
    <location>
        <begin position="1"/>
        <end position="15"/>
    </location>
</feature>
<evidence type="ECO:0000313" key="4">
    <source>
        <dbReference type="EMBL" id="CAK8990721.1"/>
    </source>
</evidence>
<accession>A0ABP0HKI2</accession>
<dbReference type="EMBL" id="CAXAMM010001137">
    <property type="protein sequence ID" value="CAK8990721.1"/>
    <property type="molecule type" value="Genomic_DNA"/>
</dbReference>
<dbReference type="Proteomes" id="UP001642464">
    <property type="component" value="Unassembled WGS sequence"/>
</dbReference>
<evidence type="ECO:0000313" key="5">
    <source>
        <dbReference type="Proteomes" id="UP001642464"/>
    </source>
</evidence>
<feature type="region of interest" description="Disordered" evidence="2">
    <location>
        <begin position="266"/>
        <end position="287"/>
    </location>
</feature>
<comment type="caution">
    <text evidence="4">The sequence shown here is derived from an EMBL/GenBank/DDBJ whole genome shotgun (WGS) entry which is preliminary data.</text>
</comment>
<reference evidence="4 5" key="1">
    <citation type="submission" date="2024-02" db="EMBL/GenBank/DDBJ databases">
        <authorList>
            <person name="Chen Y."/>
            <person name="Shah S."/>
            <person name="Dougan E. K."/>
            <person name="Thang M."/>
            <person name="Chan C."/>
        </authorList>
    </citation>
    <scope>NUCLEOTIDE SEQUENCE [LARGE SCALE GENOMIC DNA]</scope>
</reference>
<name>A0ABP0HKI2_9DINO</name>
<evidence type="ECO:0000256" key="2">
    <source>
        <dbReference type="SAM" id="MobiDB-lite"/>
    </source>
</evidence>
<evidence type="ECO:0000256" key="3">
    <source>
        <dbReference type="SAM" id="SignalP"/>
    </source>
</evidence>
<protein>
    <submittedName>
        <fullName evidence="4">Uncharacterized protein</fullName>
    </submittedName>
</protein>
<comment type="similarity">
    <text evidence="1">Belongs to the VPS13 family.</text>
</comment>
<feature type="chain" id="PRO_5045038791" evidence="3">
    <location>
        <begin position="16"/>
        <end position="845"/>
    </location>
</feature>
<dbReference type="PANTHER" id="PTHR16166:SF93">
    <property type="entry name" value="INTERMEMBRANE LIPID TRANSFER PROTEIN VPS13"/>
    <property type="match status" value="1"/>
</dbReference>
<keyword evidence="5" id="KW-1185">Reference proteome</keyword>
<sequence length="845" mass="94255">MVHLMGHLLLAEVAGIDPDVAQTPLTPEQLSKPSDFPEWLIFRLLFWNFRLRMQEDDQTFAELAAKELQVKVKKHAAPRAVVSFELWEARLSTGLFPAPFNQLLCKRSSPKASARGRKGPSIHGDYISDHAEGQYFKIHCNRPRVQLQMPLLRRCWAWMFPPQPWFAPPAVTGERPSSELKVEATLQDAHVLLLEKFEEAPLISALTNMKYQLLSRQQLQEWSMNFENPEVFFSHGWTAVVDFELRAESKNRRLATAQHLAFDVATGTSPATGAGPSTERPDMQQPRCSRRLRCQELRGSLSNRDLQVWVACVKHAWGMEATDGKEENGQEESNENAVNSLEFNFNDAKVTLLSEHEPGSRWPFLELRASELCLGHLQRYKEKRLNGRAQLSLWLFNPLAAGWEPLLEGQPIDQSEPRQWAFKVTCKSSPADKASGHSAPRDSVSIESAERLLLNVSDLCWRVLPGLSAPWIAPEKVMAMPVLSPYAVRNDLAGAVTLHLPGSQRLRLDASSEQCLQVQESDGRRKNLTRVTLQLEVGTRTTEVEGISLDRVGRRVYALRTGALTRSSRSSSEQALPHFQATQLAGRRKGLGRAASHPSLRQAEVGGSARVSPPYVVCRVQAKEAYKMLILEPPARIINDLSIPVLLAINGRQENEEVPPKGSRALALDLRGGFVVRPLGQGWSREFRFEWLCSQRQAGHFQCGSKSGPGEADDYFGFCIEWHTELIPHQDSQAPQYTIHLCAPVTLVSALPVACQCEVRSSDRRRFGVALAAGDRSQLHCLVPDELELSLAVFGDGLWSAPKLLRPEEKVSIAVPVDASGKHYTHFQLVITWPGPWAQGPGGPG</sequence>
<dbReference type="PANTHER" id="PTHR16166">
    <property type="entry name" value="VACUOLAR PROTEIN SORTING-ASSOCIATED PROTEIN VPS13"/>
    <property type="match status" value="1"/>
</dbReference>
<evidence type="ECO:0000256" key="1">
    <source>
        <dbReference type="ARBA" id="ARBA00006545"/>
    </source>
</evidence>
<dbReference type="InterPro" id="IPR026847">
    <property type="entry name" value="VPS13"/>
</dbReference>
<proteinExistence type="inferred from homology"/>
<keyword evidence="3" id="KW-0732">Signal</keyword>
<gene>
    <name evidence="4" type="ORF">SCF082_LOCUS2355</name>
</gene>
<organism evidence="4 5">
    <name type="scientific">Durusdinium trenchii</name>
    <dbReference type="NCBI Taxonomy" id="1381693"/>
    <lineage>
        <taxon>Eukaryota</taxon>
        <taxon>Sar</taxon>
        <taxon>Alveolata</taxon>
        <taxon>Dinophyceae</taxon>
        <taxon>Suessiales</taxon>
        <taxon>Symbiodiniaceae</taxon>
        <taxon>Durusdinium</taxon>
    </lineage>
</organism>